<reference evidence="3 4" key="1">
    <citation type="submission" date="2023-06" db="EMBL/GenBank/DDBJ databases">
        <title>Black Yeasts Isolated from many extreme environments.</title>
        <authorList>
            <person name="Coleine C."/>
            <person name="Stajich J.E."/>
            <person name="Selbmann L."/>
        </authorList>
    </citation>
    <scope>NUCLEOTIDE SEQUENCE [LARGE SCALE GENOMIC DNA]</scope>
    <source>
        <strain evidence="3 4">CCFEE 5887</strain>
    </source>
</reference>
<dbReference type="Proteomes" id="UP001345827">
    <property type="component" value="Unassembled WGS sequence"/>
</dbReference>
<evidence type="ECO:0000313" key="4">
    <source>
        <dbReference type="Proteomes" id="UP001345827"/>
    </source>
</evidence>
<name>A0AAV9Q8N0_9PEZI</name>
<evidence type="ECO:0000256" key="2">
    <source>
        <dbReference type="SAM" id="Phobius"/>
    </source>
</evidence>
<feature type="compositionally biased region" description="Basic and acidic residues" evidence="1">
    <location>
        <begin position="246"/>
        <end position="258"/>
    </location>
</feature>
<gene>
    <name evidence="3" type="ORF">LTR25_004766</name>
</gene>
<keyword evidence="2" id="KW-1133">Transmembrane helix</keyword>
<comment type="caution">
    <text evidence="3">The sequence shown here is derived from an EMBL/GenBank/DDBJ whole genome shotgun (WGS) entry which is preliminary data.</text>
</comment>
<keyword evidence="4" id="KW-1185">Reference proteome</keyword>
<proteinExistence type="predicted"/>
<evidence type="ECO:0000313" key="3">
    <source>
        <dbReference type="EMBL" id="KAK5537514.1"/>
    </source>
</evidence>
<protein>
    <submittedName>
        <fullName evidence="3">Uncharacterized protein</fullName>
    </submittedName>
</protein>
<dbReference type="EMBL" id="JAXLQG010000007">
    <property type="protein sequence ID" value="KAK5537514.1"/>
    <property type="molecule type" value="Genomic_DNA"/>
</dbReference>
<keyword evidence="2" id="KW-0472">Membrane</keyword>
<feature type="transmembrane region" description="Helical" evidence="2">
    <location>
        <begin position="112"/>
        <end position="135"/>
    </location>
</feature>
<accession>A0AAV9Q8N0</accession>
<dbReference type="AlphaFoldDB" id="A0AAV9Q8N0"/>
<evidence type="ECO:0000256" key="1">
    <source>
        <dbReference type="SAM" id="MobiDB-lite"/>
    </source>
</evidence>
<organism evidence="3 4">
    <name type="scientific">Vermiconidia calcicola</name>
    <dbReference type="NCBI Taxonomy" id="1690605"/>
    <lineage>
        <taxon>Eukaryota</taxon>
        <taxon>Fungi</taxon>
        <taxon>Dikarya</taxon>
        <taxon>Ascomycota</taxon>
        <taxon>Pezizomycotina</taxon>
        <taxon>Dothideomycetes</taxon>
        <taxon>Dothideomycetidae</taxon>
        <taxon>Mycosphaerellales</taxon>
        <taxon>Extremaceae</taxon>
        <taxon>Vermiconidia</taxon>
    </lineage>
</organism>
<feature type="region of interest" description="Disordered" evidence="1">
    <location>
        <begin position="226"/>
        <end position="258"/>
    </location>
</feature>
<keyword evidence="2" id="KW-0812">Transmembrane</keyword>
<sequence>MDSGLCMSTSGWWSTFLYANGCTDQTGAAAACPQQCSFMPRPSEYSYNVLQCNADHATFCCRAGGDASNCCNTSAVFQAGSTIGQILLPGTGETVNTTYSTVYDSGKSDKSAAVGGAVGGLLGAALIASLVALFLSLRSRKALKTNYNTLQQERESAAQYSANEKAALQQQLDQQQLHYQQYQQQTQAPTYSAAHLPYAGYHSPALPMGSPSMHGYPSEISAVSRPAEMDTMRGASELSSETISQDVERIEENPKKVD</sequence>